<organism evidence="1">
    <name type="scientific">uncultured Caudovirales phage</name>
    <dbReference type="NCBI Taxonomy" id="2100421"/>
    <lineage>
        <taxon>Viruses</taxon>
        <taxon>Duplodnaviria</taxon>
        <taxon>Heunggongvirae</taxon>
        <taxon>Uroviricota</taxon>
        <taxon>Caudoviricetes</taxon>
        <taxon>Peduoviridae</taxon>
        <taxon>Maltschvirus</taxon>
        <taxon>Maltschvirus maltsch</taxon>
    </lineage>
</organism>
<accession>A0A6J5L9M8</accession>
<name>A0A6J5L9M8_9CAUD</name>
<reference evidence="1" key="1">
    <citation type="submission" date="2020-04" db="EMBL/GenBank/DDBJ databases">
        <authorList>
            <person name="Chiriac C."/>
            <person name="Salcher M."/>
            <person name="Ghai R."/>
            <person name="Kavagutti S V."/>
        </authorList>
    </citation>
    <scope>NUCLEOTIDE SEQUENCE</scope>
</reference>
<protein>
    <submittedName>
        <fullName evidence="1">Uncharacterized protein</fullName>
    </submittedName>
</protein>
<sequence length="82" mass="9327">MSTSIHLNHTDNGVKIFTNSHTDELDELWGTIKIVPKDAEGFGIWDHSFTLYLDEKAIRALRKQLKLRVAEFDAARNGETAE</sequence>
<evidence type="ECO:0000313" key="1">
    <source>
        <dbReference type="EMBL" id="CAB4129747.1"/>
    </source>
</evidence>
<dbReference type="EMBL" id="LR796236">
    <property type="protein sequence ID" value="CAB4129747.1"/>
    <property type="molecule type" value="Genomic_DNA"/>
</dbReference>
<proteinExistence type="predicted"/>
<gene>
    <name evidence="1" type="ORF">UFOVP115_107</name>
</gene>